<evidence type="ECO:0000313" key="2">
    <source>
        <dbReference type="WBParaSite" id="nRc.2.0.1.t04675-RA"/>
    </source>
</evidence>
<keyword evidence="1" id="KW-1185">Reference proteome</keyword>
<organism evidence="1 2">
    <name type="scientific">Romanomermis culicivorax</name>
    <name type="common">Nematode worm</name>
    <dbReference type="NCBI Taxonomy" id="13658"/>
    <lineage>
        <taxon>Eukaryota</taxon>
        <taxon>Metazoa</taxon>
        <taxon>Ecdysozoa</taxon>
        <taxon>Nematoda</taxon>
        <taxon>Enoplea</taxon>
        <taxon>Dorylaimia</taxon>
        <taxon>Mermithida</taxon>
        <taxon>Mermithoidea</taxon>
        <taxon>Mermithidae</taxon>
        <taxon>Romanomermis</taxon>
    </lineage>
</organism>
<proteinExistence type="predicted"/>
<name>A0A915HTF6_ROMCU</name>
<dbReference type="AlphaFoldDB" id="A0A915HTF6"/>
<evidence type="ECO:0000313" key="1">
    <source>
        <dbReference type="Proteomes" id="UP000887565"/>
    </source>
</evidence>
<reference evidence="2" key="1">
    <citation type="submission" date="2022-11" db="UniProtKB">
        <authorList>
            <consortium name="WormBaseParasite"/>
        </authorList>
    </citation>
    <scope>IDENTIFICATION</scope>
</reference>
<sequence length="94" mass="11004">MTDRKWKNAENKGFGMSREDLKDRMFFLKPGETKILRIKVLTPVSGKFKYRIEYIGLGAAKIVDDSLPSVRDVFAKFWRSRWNTHNVEIDVVPN</sequence>
<dbReference type="Proteomes" id="UP000887565">
    <property type="component" value="Unplaced"/>
</dbReference>
<protein>
    <submittedName>
        <fullName evidence="2">Uncharacterized protein</fullName>
    </submittedName>
</protein>
<dbReference type="WBParaSite" id="nRc.2.0.1.t04675-RA">
    <property type="protein sequence ID" value="nRc.2.0.1.t04675-RA"/>
    <property type="gene ID" value="nRc.2.0.1.g04675"/>
</dbReference>
<accession>A0A915HTF6</accession>